<dbReference type="InterPro" id="IPR027267">
    <property type="entry name" value="AH/BAR_dom_sf"/>
</dbReference>
<reference evidence="2 3" key="1">
    <citation type="journal article" date="2019" name="Nat. Ecol. Evol.">
        <title>Megaphylogeny resolves global patterns of mushroom evolution.</title>
        <authorList>
            <person name="Varga T."/>
            <person name="Krizsan K."/>
            <person name="Foldi C."/>
            <person name="Dima B."/>
            <person name="Sanchez-Garcia M."/>
            <person name="Sanchez-Ramirez S."/>
            <person name="Szollosi G.J."/>
            <person name="Szarkandi J.G."/>
            <person name="Papp V."/>
            <person name="Albert L."/>
            <person name="Andreopoulos W."/>
            <person name="Angelini C."/>
            <person name="Antonin V."/>
            <person name="Barry K.W."/>
            <person name="Bougher N.L."/>
            <person name="Buchanan P."/>
            <person name="Buyck B."/>
            <person name="Bense V."/>
            <person name="Catcheside P."/>
            <person name="Chovatia M."/>
            <person name="Cooper J."/>
            <person name="Damon W."/>
            <person name="Desjardin D."/>
            <person name="Finy P."/>
            <person name="Geml J."/>
            <person name="Haridas S."/>
            <person name="Hughes K."/>
            <person name="Justo A."/>
            <person name="Karasinski D."/>
            <person name="Kautmanova I."/>
            <person name="Kiss B."/>
            <person name="Kocsube S."/>
            <person name="Kotiranta H."/>
            <person name="LaButti K.M."/>
            <person name="Lechner B.E."/>
            <person name="Liimatainen K."/>
            <person name="Lipzen A."/>
            <person name="Lukacs Z."/>
            <person name="Mihaltcheva S."/>
            <person name="Morgado L.N."/>
            <person name="Niskanen T."/>
            <person name="Noordeloos M.E."/>
            <person name="Ohm R.A."/>
            <person name="Ortiz-Santana B."/>
            <person name="Ovrebo C."/>
            <person name="Racz N."/>
            <person name="Riley R."/>
            <person name="Savchenko A."/>
            <person name="Shiryaev A."/>
            <person name="Soop K."/>
            <person name="Spirin V."/>
            <person name="Szebenyi C."/>
            <person name="Tomsovsky M."/>
            <person name="Tulloss R.E."/>
            <person name="Uehling J."/>
            <person name="Grigoriev I.V."/>
            <person name="Vagvolgyi C."/>
            <person name="Papp T."/>
            <person name="Martin F.M."/>
            <person name="Miettinen O."/>
            <person name="Hibbett D.S."/>
            <person name="Nagy L.G."/>
        </authorList>
    </citation>
    <scope>NUCLEOTIDE SEQUENCE [LARGE SCALE GENOMIC DNA]</scope>
    <source>
        <strain evidence="2 3">CBS 962.96</strain>
    </source>
</reference>
<feature type="region of interest" description="Disordered" evidence="1">
    <location>
        <begin position="113"/>
        <end position="134"/>
    </location>
</feature>
<gene>
    <name evidence="2" type="ORF">K435DRAFT_665193</name>
</gene>
<dbReference type="GO" id="GO:0036286">
    <property type="term" value="C:eisosome filament"/>
    <property type="evidence" value="ECO:0007669"/>
    <property type="project" value="TreeGrafter"/>
</dbReference>
<evidence type="ECO:0000256" key="1">
    <source>
        <dbReference type="SAM" id="MobiDB-lite"/>
    </source>
</evidence>
<sequence length="235" mass="24972">MVHRPSDSRLLTSLISHEKDLLKSLSTLLSTSHASYTSLTAYAASSPPPSSQVILAVAGTLLHADEALKAYARGVEEWKTRLEGLKEKEEEVGNVVRDREILVTRVLKASVKSVKQHQQHSSKEKDEGLGSMSVMAPASTSSTLSLSSLGSNNAVVPLYGSTGGSGTGSNNKLQAAQAELQACEAHLAIKEAELERLRVGAVTDGLRVRFRALAECGARWVEVGKEVEVVLGVSG</sequence>
<dbReference type="Proteomes" id="UP000297245">
    <property type="component" value="Unassembled WGS sequence"/>
</dbReference>
<keyword evidence="3" id="KW-1185">Reference proteome</keyword>
<dbReference type="GO" id="GO:0006897">
    <property type="term" value="P:endocytosis"/>
    <property type="evidence" value="ECO:0007669"/>
    <property type="project" value="TreeGrafter"/>
</dbReference>
<evidence type="ECO:0000313" key="2">
    <source>
        <dbReference type="EMBL" id="THU96049.1"/>
    </source>
</evidence>
<proteinExistence type="predicted"/>
<dbReference type="EMBL" id="ML179186">
    <property type="protein sequence ID" value="THU96049.1"/>
    <property type="molecule type" value="Genomic_DNA"/>
</dbReference>
<dbReference type="Gene3D" id="1.20.1270.60">
    <property type="entry name" value="Arfaptin homology (AH) domain/BAR domain"/>
    <property type="match status" value="1"/>
</dbReference>
<name>A0A4S8M1T1_DENBC</name>
<dbReference type="GO" id="GO:0008289">
    <property type="term" value="F:lipid binding"/>
    <property type="evidence" value="ECO:0007669"/>
    <property type="project" value="TreeGrafter"/>
</dbReference>
<dbReference type="InterPro" id="IPR028245">
    <property type="entry name" value="PIL1/LSP1"/>
</dbReference>
<dbReference type="OrthoDB" id="3358861at2759"/>
<dbReference type="AlphaFoldDB" id="A0A4S8M1T1"/>
<dbReference type="GO" id="GO:0005886">
    <property type="term" value="C:plasma membrane"/>
    <property type="evidence" value="ECO:0007669"/>
    <property type="project" value="TreeGrafter"/>
</dbReference>
<dbReference type="GO" id="GO:0070941">
    <property type="term" value="P:eisosome assembly"/>
    <property type="evidence" value="ECO:0007669"/>
    <property type="project" value="TreeGrafter"/>
</dbReference>
<dbReference type="PANTHER" id="PTHR31962">
    <property type="entry name" value="SPHINGOLIPID LONG CHAIN BASE-RESPONSIVE PROTEIN PIL1"/>
    <property type="match status" value="1"/>
</dbReference>
<organism evidence="2 3">
    <name type="scientific">Dendrothele bispora (strain CBS 962.96)</name>
    <dbReference type="NCBI Taxonomy" id="1314807"/>
    <lineage>
        <taxon>Eukaryota</taxon>
        <taxon>Fungi</taxon>
        <taxon>Dikarya</taxon>
        <taxon>Basidiomycota</taxon>
        <taxon>Agaricomycotina</taxon>
        <taxon>Agaricomycetes</taxon>
        <taxon>Agaricomycetidae</taxon>
        <taxon>Agaricales</taxon>
        <taxon>Agaricales incertae sedis</taxon>
        <taxon>Dendrothele</taxon>
    </lineage>
</organism>
<protein>
    <submittedName>
        <fullName evidence="2">Uncharacterized protein</fullName>
    </submittedName>
</protein>
<accession>A0A4S8M1T1</accession>
<evidence type="ECO:0000313" key="3">
    <source>
        <dbReference type="Proteomes" id="UP000297245"/>
    </source>
</evidence>
<dbReference type="PANTHER" id="PTHR31962:SF1">
    <property type="entry name" value="SPHINGOLIPID LONG CHAIN BASE-RESPONSIVE PROTEIN PIL1"/>
    <property type="match status" value="1"/>
</dbReference>